<dbReference type="Pfam" id="PF00474">
    <property type="entry name" value="SSF"/>
    <property type="match status" value="1"/>
</dbReference>
<feature type="transmembrane region" description="Helical" evidence="7">
    <location>
        <begin position="417"/>
        <end position="435"/>
    </location>
</feature>
<feature type="transmembrane region" description="Helical" evidence="7">
    <location>
        <begin position="6"/>
        <end position="25"/>
    </location>
</feature>
<protein>
    <submittedName>
        <fullName evidence="8">SSS family solute:Na+ symporter</fullName>
    </submittedName>
</protein>
<evidence type="ECO:0000313" key="8">
    <source>
        <dbReference type="EMBL" id="TCS87267.1"/>
    </source>
</evidence>
<feature type="transmembrane region" description="Helical" evidence="7">
    <location>
        <begin position="46"/>
        <end position="62"/>
    </location>
</feature>
<dbReference type="OrthoDB" id="9814523at2"/>
<accession>A0A4R3KRX7</accession>
<feature type="transmembrane region" description="Helical" evidence="7">
    <location>
        <begin position="152"/>
        <end position="174"/>
    </location>
</feature>
<evidence type="ECO:0000256" key="2">
    <source>
        <dbReference type="ARBA" id="ARBA00006434"/>
    </source>
</evidence>
<dbReference type="AlphaFoldDB" id="A0A4R3KRX7"/>
<evidence type="ECO:0000256" key="3">
    <source>
        <dbReference type="ARBA" id="ARBA00022692"/>
    </source>
</evidence>
<dbReference type="GO" id="GO:0005412">
    <property type="term" value="F:D-glucose:sodium symporter activity"/>
    <property type="evidence" value="ECO:0007669"/>
    <property type="project" value="TreeGrafter"/>
</dbReference>
<gene>
    <name evidence="8" type="ORF">EDD80_10580</name>
</gene>
<dbReference type="PROSITE" id="PS50283">
    <property type="entry name" value="NA_SOLUT_SYMP_3"/>
    <property type="match status" value="1"/>
</dbReference>
<dbReference type="Proteomes" id="UP000295807">
    <property type="component" value="Unassembled WGS sequence"/>
</dbReference>
<dbReference type="InterPro" id="IPR001734">
    <property type="entry name" value="Na/solute_symporter"/>
</dbReference>
<feature type="transmembrane region" description="Helical" evidence="7">
    <location>
        <begin position="339"/>
        <end position="363"/>
    </location>
</feature>
<evidence type="ECO:0000256" key="6">
    <source>
        <dbReference type="RuleBase" id="RU362091"/>
    </source>
</evidence>
<feature type="transmembrane region" description="Helical" evidence="7">
    <location>
        <begin position="467"/>
        <end position="488"/>
    </location>
</feature>
<keyword evidence="4 7" id="KW-1133">Transmembrane helix</keyword>
<dbReference type="PANTHER" id="PTHR11819:SF195">
    <property type="entry name" value="SODIUM_GLUCOSE COTRANSPORTER 4"/>
    <property type="match status" value="1"/>
</dbReference>
<keyword evidence="9" id="KW-1185">Reference proteome</keyword>
<dbReference type="GO" id="GO:0005886">
    <property type="term" value="C:plasma membrane"/>
    <property type="evidence" value="ECO:0007669"/>
    <property type="project" value="TreeGrafter"/>
</dbReference>
<dbReference type="NCBIfam" id="TIGR00813">
    <property type="entry name" value="sss"/>
    <property type="match status" value="1"/>
</dbReference>
<evidence type="ECO:0000256" key="5">
    <source>
        <dbReference type="ARBA" id="ARBA00023136"/>
    </source>
</evidence>
<dbReference type="PANTHER" id="PTHR11819">
    <property type="entry name" value="SOLUTE CARRIER FAMILY 5"/>
    <property type="match status" value="1"/>
</dbReference>
<evidence type="ECO:0000256" key="7">
    <source>
        <dbReference type="SAM" id="Phobius"/>
    </source>
</evidence>
<dbReference type="Gene3D" id="1.20.1730.10">
    <property type="entry name" value="Sodium/glucose cotransporter"/>
    <property type="match status" value="1"/>
</dbReference>
<dbReference type="RefSeq" id="WP_132129065.1">
    <property type="nucleotide sequence ID" value="NZ_CP042432.1"/>
</dbReference>
<organism evidence="8 9">
    <name type="scientific">Anseongella ginsenosidimutans</name>
    <dbReference type="NCBI Taxonomy" id="496056"/>
    <lineage>
        <taxon>Bacteria</taxon>
        <taxon>Pseudomonadati</taxon>
        <taxon>Bacteroidota</taxon>
        <taxon>Sphingobacteriia</taxon>
        <taxon>Sphingobacteriales</taxon>
        <taxon>Sphingobacteriaceae</taxon>
        <taxon>Anseongella</taxon>
    </lineage>
</organism>
<proteinExistence type="inferred from homology"/>
<feature type="transmembrane region" description="Helical" evidence="7">
    <location>
        <begin position="181"/>
        <end position="203"/>
    </location>
</feature>
<feature type="transmembrane region" description="Helical" evidence="7">
    <location>
        <begin position="82"/>
        <end position="102"/>
    </location>
</feature>
<comment type="similarity">
    <text evidence="2 6">Belongs to the sodium:solute symporter (SSF) (TC 2.A.21) family.</text>
</comment>
<evidence type="ECO:0000256" key="4">
    <source>
        <dbReference type="ARBA" id="ARBA00022989"/>
    </source>
</evidence>
<dbReference type="CDD" id="cd10325">
    <property type="entry name" value="SLC5sbd_vSGLT"/>
    <property type="match status" value="1"/>
</dbReference>
<reference evidence="8 9" key="1">
    <citation type="submission" date="2019-03" db="EMBL/GenBank/DDBJ databases">
        <title>Genomic Encyclopedia of Type Strains, Phase IV (KMG-IV): sequencing the most valuable type-strain genomes for metagenomic binning, comparative biology and taxonomic classification.</title>
        <authorList>
            <person name="Goeker M."/>
        </authorList>
    </citation>
    <scope>NUCLEOTIDE SEQUENCE [LARGE SCALE GENOMIC DNA]</scope>
    <source>
        <strain evidence="8 9">DSM 21100</strain>
    </source>
</reference>
<feature type="transmembrane region" description="Helical" evidence="7">
    <location>
        <begin position="248"/>
        <end position="267"/>
    </location>
</feature>
<dbReference type="EMBL" id="SMAD01000005">
    <property type="protein sequence ID" value="TCS87267.1"/>
    <property type="molecule type" value="Genomic_DNA"/>
</dbReference>
<comment type="subcellular location">
    <subcellularLocation>
        <location evidence="1">Membrane</location>
        <topology evidence="1">Multi-pass membrane protein</topology>
    </subcellularLocation>
</comment>
<dbReference type="InterPro" id="IPR038377">
    <property type="entry name" value="Na/Glc_symporter_sf"/>
</dbReference>
<feature type="transmembrane region" description="Helical" evidence="7">
    <location>
        <begin position="384"/>
        <end position="405"/>
    </location>
</feature>
<feature type="transmembrane region" description="Helical" evidence="7">
    <location>
        <begin position="442"/>
        <end position="461"/>
    </location>
</feature>
<keyword evidence="3 7" id="KW-0812">Transmembrane</keyword>
<feature type="transmembrane region" description="Helical" evidence="7">
    <location>
        <begin position="123"/>
        <end position="146"/>
    </location>
</feature>
<evidence type="ECO:0000256" key="1">
    <source>
        <dbReference type="ARBA" id="ARBA00004141"/>
    </source>
</evidence>
<name>A0A4R3KRX7_9SPHI</name>
<evidence type="ECO:0000313" key="9">
    <source>
        <dbReference type="Proteomes" id="UP000295807"/>
    </source>
</evidence>
<comment type="caution">
    <text evidence="8">The sequence shown here is derived from an EMBL/GenBank/DDBJ whole genome shotgun (WGS) entry which is preliminary data.</text>
</comment>
<keyword evidence="5 7" id="KW-0472">Membrane</keyword>
<feature type="transmembrane region" description="Helical" evidence="7">
    <location>
        <begin position="509"/>
        <end position="529"/>
    </location>
</feature>
<sequence>MNFSNLDLTLFALYCLAIIVMGLYVSRKKRGHQTDSSDYFLAGKNLPWWAIGSALIAANISAEQFIGMSGSGYSIGLAIASYEWMAALTLLVVAKYFLPIYLKRGIYTMPQFLENRFDKRVKTSLAIFWVLLFVFVNLTSVLYLAGLAISTIFQINLMTAIIGLALFAAIYSLFGGFQAVAWTDVVQVVILVSGGLITAWIALDYVGDGNGLIAGLTKLYDLAPEKFNMILNRGEVIKPDGSDAYNDLPGLAVLIGGMWIANLYYWGCNQYIIQGSLGAKSLQQAQRGLAFASYLKMLLPLIVVIPGIIVFAMDIEISNMDEAYPILFDKFVPTGLKGIALAALVAAAASSLSAMVNSVSTIFTMDIYKDVFRKNASERQLVKVGRITAAVAFIIGILLAPQVAQLGSGGFQFIQKFTGYVSPGILSIFLFGLFWKKTTTRAALTVAVVLLPLSILVDKVLFPSMPFMNQMGLCFLILSALTVIISLVRPEDNTGKVVEFHKGFFKTDRVFNAAAIGVIILLAILYTVFY</sequence>
<feature type="transmembrane region" description="Helical" evidence="7">
    <location>
        <begin position="288"/>
        <end position="313"/>
    </location>
</feature>